<feature type="transmembrane region" description="Helical" evidence="1">
    <location>
        <begin position="20"/>
        <end position="41"/>
    </location>
</feature>
<evidence type="ECO:0000256" key="1">
    <source>
        <dbReference type="SAM" id="Phobius"/>
    </source>
</evidence>
<keyword evidence="1" id="KW-1133">Transmembrane helix</keyword>
<keyword evidence="1" id="KW-0812">Transmembrane</keyword>
<dbReference type="STRING" id="364032.SAMN05443662_0088"/>
<name>A0A1N6DET6_9GAMM</name>
<dbReference type="EMBL" id="FSRE01000001">
    <property type="protein sequence ID" value="SIN69266.1"/>
    <property type="molecule type" value="Genomic_DNA"/>
</dbReference>
<keyword evidence="3" id="KW-1185">Reference proteome</keyword>
<sequence>MSKLADYFHTDWAAMTAQDWAGVIITVGAFVGIVITFAWALRPSKRKELEEQKYRVLHDDDE</sequence>
<accession>A0A1N6DET6</accession>
<keyword evidence="1" id="KW-0472">Membrane</keyword>
<dbReference type="AlphaFoldDB" id="A0A1N6DET6"/>
<gene>
    <name evidence="2" type="ORF">SAMN05443662_0088</name>
</gene>
<protein>
    <submittedName>
        <fullName evidence="2">Cbb3-type cytochrome oxidase component FixQ</fullName>
    </submittedName>
</protein>
<dbReference type="RefSeq" id="WP_074200440.1">
    <property type="nucleotide sequence ID" value="NZ_FSRE01000001.1"/>
</dbReference>
<dbReference type="Proteomes" id="UP000198461">
    <property type="component" value="Unassembled WGS sequence"/>
</dbReference>
<organism evidence="2 3">
    <name type="scientific">Sulfurivirga caldicuralii</name>
    <dbReference type="NCBI Taxonomy" id="364032"/>
    <lineage>
        <taxon>Bacteria</taxon>
        <taxon>Pseudomonadati</taxon>
        <taxon>Pseudomonadota</taxon>
        <taxon>Gammaproteobacteria</taxon>
        <taxon>Thiotrichales</taxon>
        <taxon>Piscirickettsiaceae</taxon>
        <taxon>Sulfurivirga</taxon>
    </lineage>
</organism>
<evidence type="ECO:0000313" key="3">
    <source>
        <dbReference type="Proteomes" id="UP000198461"/>
    </source>
</evidence>
<proteinExistence type="predicted"/>
<evidence type="ECO:0000313" key="2">
    <source>
        <dbReference type="EMBL" id="SIN69266.1"/>
    </source>
</evidence>
<reference evidence="2 3" key="1">
    <citation type="submission" date="2016-11" db="EMBL/GenBank/DDBJ databases">
        <authorList>
            <person name="Jaros S."/>
            <person name="Januszkiewicz K."/>
            <person name="Wedrychowicz H."/>
        </authorList>
    </citation>
    <scope>NUCLEOTIDE SEQUENCE [LARGE SCALE GENOMIC DNA]</scope>
    <source>
        <strain evidence="2 3">DSM 17737</strain>
    </source>
</reference>